<name>A0A4U0ZIL7_9ALTE</name>
<dbReference type="EMBL" id="SWCO01000005">
    <property type="protein sequence ID" value="TKB03373.1"/>
    <property type="molecule type" value="Genomic_DNA"/>
</dbReference>
<evidence type="ECO:0000313" key="6">
    <source>
        <dbReference type="EMBL" id="TKB03373.1"/>
    </source>
</evidence>
<dbReference type="Gene3D" id="3.30.70.270">
    <property type="match status" value="1"/>
</dbReference>
<dbReference type="InterPro" id="IPR000160">
    <property type="entry name" value="GGDEF_dom"/>
</dbReference>
<sequence>MKKLFISAILVFSSAVDALSDAVFEYQEVAANAIMLAIVLAINLLFFFSLLTIAGFLSRKKGAALEAAETSANYDPLTALLNRRGFEAAMKKKEGVKGFLLIVDIDDFKQINDTYGHSHGDKVLKEISTRLSNVVRSEDVLARLGGEEFVLFICSEEEVEELADRLVKSVASKLFHLDIDINIQVTISVGAAQLNDFYTHYESAYEKADISLYEAKKQGKNQFAVSLSPCV</sequence>
<evidence type="ECO:0000256" key="4">
    <source>
        <dbReference type="SAM" id="Phobius"/>
    </source>
</evidence>
<organism evidence="6 7">
    <name type="scientific">Alteromonas portus</name>
    <dbReference type="NCBI Taxonomy" id="2565549"/>
    <lineage>
        <taxon>Bacteria</taxon>
        <taxon>Pseudomonadati</taxon>
        <taxon>Pseudomonadota</taxon>
        <taxon>Gammaproteobacteria</taxon>
        <taxon>Alteromonadales</taxon>
        <taxon>Alteromonadaceae</taxon>
        <taxon>Alteromonas/Salinimonas group</taxon>
        <taxon>Alteromonas</taxon>
    </lineage>
</organism>
<dbReference type="InterPro" id="IPR050469">
    <property type="entry name" value="Diguanylate_Cyclase"/>
</dbReference>
<reference evidence="6 7" key="1">
    <citation type="submission" date="2019-04" db="EMBL/GenBank/DDBJ databases">
        <title>Alteromonas portus sp. nov., an alginate lyase-excreting marine bacterium.</title>
        <authorList>
            <person name="Huang H."/>
            <person name="Mo K."/>
            <person name="Bao S."/>
        </authorList>
    </citation>
    <scope>NUCLEOTIDE SEQUENCE [LARGE SCALE GENOMIC DNA]</scope>
    <source>
        <strain evidence="6 7">HB161718</strain>
    </source>
</reference>
<evidence type="ECO:0000256" key="1">
    <source>
        <dbReference type="ARBA" id="ARBA00001946"/>
    </source>
</evidence>
<keyword evidence="4" id="KW-1133">Transmembrane helix</keyword>
<comment type="caution">
    <text evidence="6">The sequence shown here is derived from an EMBL/GenBank/DDBJ whole genome shotgun (WGS) entry which is preliminary data.</text>
</comment>
<dbReference type="CDD" id="cd01949">
    <property type="entry name" value="GGDEF"/>
    <property type="match status" value="1"/>
</dbReference>
<dbReference type="NCBIfam" id="TIGR00254">
    <property type="entry name" value="GGDEF"/>
    <property type="match status" value="1"/>
</dbReference>
<feature type="transmembrane region" description="Helical" evidence="4">
    <location>
        <begin position="34"/>
        <end position="57"/>
    </location>
</feature>
<dbReference type="PANTHER" id="PTHR45138">
    <property type="entry name" value="REGULATORY COMPONENTS OF SENSORY TRANSDUCTION SYSTEM"/>
    <property type="match status" value="1"/>
</dbReference>
<protein>
    <recommendedName>
        <fullName evidence="2">diguanylate cyclase</fullName>
        <ecNumber evidence="2">2.7.7.65</ecNumber>
    </recommendedName>
</protein>
<dbReference type="AlphaFoldDB" id="A0A4U0ZIL7"/>
<dbReference type="GO" id="GO:0052621">
    <property type="term" value="F:diguanylate cyclase activity"/>
    <property type="evidence" value="ECO:0007669"/>
    <property type="project" value="UniProtKB-EC"/>
</dbReference>
<accession>A0A4U0ZIL7</accession>
<proteinExistence type="predicted"/>
<evidence type="ECO:0000256" key="3">
    <source>
        <dbReference type="ARBA" id="ARBA00034247"/>
    </source>
</evidence>
<keyword evidence="4" id="KW-0812">Transmembrane</keyword>
<evidence type="ECO:0000256" key="2">
    <source>
        <dbReference type="ARBA" id="ARBA00012528"/>
    </source>
</evidence>
<dbReference type="Proteomes" id="UP000305471">
    <property type="component" value="Unassembled WGS sequence"/>
</dbReference>
<dbReference type="InterPro" id="IPR029787">
    <property type="entry name" value="Nucleotide_cyclase"/>
</dbReference>
<evidence type="ECO:0000313" key="7">
    <source>
        <dbReference type="Proteomes" id="UP000305471"/>
    </source>
</evidence>
<gene>
    <name evidence="6" type="ORF">E5672_10055</name>
</gene>
<dbReference type="InterPro" id="IPR043128">
    <property type="entry name" value="Rev_trsase/Diguanyl_cyclase"/>
</dbReference>
<dbReference type="Pfam" id="PF00990">
    <property type="entry name" value="GGDEF"/>
    <property type="match status" value="1"/>
</dbReference>
<dbReference type="SMART" id="SM00267">
    <property type="entry name" value="GGDEF"/>
    <property type="match status" value="1"/>
</dbReference>
<dbReference type="EC" id="2.7.7.65" evidence="2"/>
<dbReference type="SUPFAM" id="SSF55073">
    <property type="entry name" value="Nucleotide cyclase"/>
    <property type="match status" value="1"/>
</dbReference>
<feature type="domain" description="GGDEF" evidence="5">
    <location>
        <begin position="96"/>
        <end position="228"/>
    </location>
</feature>
<dbReference type="RefSeq" id="WP_136782067.1">
    <property type="nucleotide sequence ID" value="NZ_SWCO01000005.1"/>
</dbReference>
<evidence type="ECO:0000259" key="5">
    <source>
        <dbReference type="PROSITE" id="PS50887"/>
    </source>
</evidence>
<comment type="catalytic activity">
    <reaction evidence="3">
        <text>2 GTP = 3',3'-c-di-GMP + 2 diphosphate</text>
        <dbReference type="Rhea" id="RHEA:24898"/>
        <dbReference type="ChEBI" id="CHEBI:33019"/>
        <dbReference type="ChEBI" id="CHEBI:37565"/>
        <dbReference type="ChEBI" id="CHEBI:58805"/>
        <dbReference type="EC" id="2.7.7.65"/>
    </reaction>
</comment>
<dbReference type="PANTHER" id="PTHR45138:SF9">
    <property type="entry name" value="DIGUANYLATE CYCLASE DGCM-RELATED"/>
    <property type="match status" value="1"/>
</dbReference>
<keyword evidence="4" id="KW-0472">Membrane</keyword>
<keyword evidence="7" id="KW-1185">Reference proteome</keyword>
<comment type="cofactor">
    <cofactor evidence="1">
        <name>Mg(2+)</name>
        <dbReference type="ChEBI" id="CHEBI:18420"/>
    </cofactor>
</comment>
<dbReference type="PROSITE" id="PS50887">
    <property type="entry name" value="GGDEF"/>
    <property type="match status" value="1"/>
</dbReference>
<dbReference type="OrthoDB" id="9812260at2"/>
<dbReference type="FunFam" id="3.30.70.270:FF:000001">
    <property type="entry name" value="Diguanylate cyclase domain protein"/>
    <property type="match status" value="1"/>
</dbReference>